<accession>A0A5J4N7J4</accession>
<reference evidence="2 3" key="1">
    <citation type="journal article" date="2019" name="Gigascience">
        <title>Whole-genome sequence of the oriental lung fluke Paragonimus westermani.</title>
        <authorList>
            <person name="Oey H."/>
            <person name="Zakrzewski M."/>
            <person name="Narain K."/>
            <person name="Devi K.R."/>
            <person name="Agatsuma T."/>
            <person name="Nawaratna S."/>
            <person name="Gobert G.N."/>
            <person name="Jones M.K."/>
            <person name="Ragan M.A."/>
            <person name="McManus D.P."/>
            <person name="Krause L."/>
        </authorList>
    </citation>
    <scope>NUCLEOTIDE SEQUENCE [LARGE SCALE GENOMIC DNA]</scope>
    <source>
        <strain evidence="2 3">IND2009</strain>
    </source>
</reference>
<dbReference type="SUPFAM" id="SSF48065">
    <property type="entry name" value="DBL homology domain (DH-domain)"/>
    <property type="match status" value="1"/>
</dbReference>
<dbReference type="EMBL" id="QNGE01006367">
    <property type="protein sequence ID" value="KAA3671482.1"/>
    <property type="molecule type" value="Genomic_DNA"/>
</dbReference>
<evidence type="ECO:0000313" key="3">
    <source>
        <dbReference type="Proteomes" id="UP000324629"/>
    </source>
</evidence>
<comment type="caution">
    <text evidence="2">The sequence shown here is derived from an EMBL/GenBank/DDBJ whole genome shotgun (WGS) entry which is preliminary data.</text>
</comment>
<dbReference type="GO" id="GO:0005085">
    <property type="term" value="F:guanyl-nucleotide exchange factor activity"/>
    <property type="evidence" value="ECO:0007669"/>
    <property type="project" value="InterPro"/>
</dbReference>
<feature type="domain" description="DH" evidence="1">
    <location>
        <begin position="1"/>
        <end position="140"/>
    </location>
</feature>
<organism evidence="2 3">
    <name type="scientific">Paragonimus westermani</name>
    <dbReference type="NCBI Taxonomy" id="34504"/>
    <lineage>
        <taxon>Eukaryota</taxon>
        <taxon>Metazoa</taxon>
        <taxon>Spiralia</taxon>
        <taxon>Lophotrochozoa</taxon>
        <taxon>Platyhelminthes</taxon>
        <taxon>Trematoda</taxon>
        <taxon>Digenea</taxon>
        <taxon>Plagiorchiida</taxon>
        <taxon>Troglotremata</taxon>
        <taxon>Troglotrematidae</taxon>
        <taxon>Paragonimus</taxon>
    </lineage>
</organism>
<dbReference type="Proteomes" id="UP000324629">
    <property type="component" value="Unassembled WGS sequence"/>
</dbReference>
<proteinExistence type="predicted"/>
<dbReference type="PANTHER" id="PTHR46026:SF1">
    <property type="entry name" value="RHO-TYPE GUANINE NUCLEOTIDE EXCHANGE FACTOR, ISOFORM F"/>
    <property type="match status" value="1"/>
</dbReference>
<evidence type="ECO:0000313" key="2">
    <source>
        <dbReference type="EMBL" id="KAA3671482.1"/>
    </source>
</evidence>
<dbReference type="InterPro" id="IPR035899">
    <property type="entry name" value="DBL_dom_sf"/>
</dbReference>
<dbReference type="Gene3D" id="1.20.900.10">
    <property type="entry name" value="Dbl homology (DH) domain"/>
    <property type="match status" value="1"/>
</dbReference>
<dbReference type="PROSITE" id="PS50010">
    <property type="entry name" value="DH_2"/>
    <property type="match status" value="1"/>
</dbReference>
<name>A0A5J4N7J4_9TREM</name>
<dbReference type="InterPro" id="IPR000219">
    <property type="entry name" value="DH_dom"/>
</dbReference>
<keyword evidence="3" id="KW-1185">Reference proteome</keyword>
<dbReference type="GO" id="GO:0005737">
    <property type="term" value="C:cytoplasm"/>
    <property type="evidence" value="ECO:0007669"/>
    <property type="project" value="TreeGrafter"/>
</dbReference>
<sequence length="203" mass="23528">MKELLVQAMDMHRAIALALEKMKQSPEPKRVGKLFLDFAPTVNAIGCDYSKIHLYVITGLDKNADILNRHFSSRGVKFQVTRCKQQLSLIFDRLGRYPLLLKEMERYLESLFLSFTEPYQNAHVDCEDIQKAMNVYSEITVWSLFLPMERCAILRKFKEYDIEILLSTINGWQGVVSLLVMGLYVHRHLLLCSLTVPSFQSCF</sequence>
<gene>
    <name evidence="2" type="ORF">DEA37_0008701</name>
</gene>
<dbReference type="PANTHER" id="PTHR46026">
    <property type="entry name" value="RHO-TYPE GUANINE NUCLEOTIDE EXCHANGE FACTOR, ISOFORM F"/>
    <property type="match status" value="1"/>
</dbReference>
<dbReference type="AlphaFoldDB" id="A0A5J4N7J4"/>
<protein>
    <recommendedName>
        <fullName evidence="1">DH domain-containing protein</fullName>
    </recommendedName>
</protein>
<evidence type="ECO:0000259" key="1">
    <source>
        <dbReference type="PROSITE" id="PS50010"/>
    </source>
</evidence>